<gene>
    <name evidence="3" type="primary">Mgea5_2</name>
    <name evidence="3" type="ORF">EYF80_059518</name>
</gene>
<accession>A0A4Z2EP58</accession>
<organism evidence="3 4">
    <name type="scientific">Liparis tanakae</name>
    <name type="common">Tanaka's snailfish</name>
    <dbReference type="NCBI Taxonomy" id="230148"/>
    <lineage>
        <taxon>Eukaryota</taxon>
        <taxon>Metazoa</taxon>
        <taxon>Chordata</taxon>
        <taxon>Craniata</taxon>
        <taxon>Vertebrata</taxon>
        <taxon>Euteleostomi</taxon>
        <taxon>Actinopterygii</taxon>
        <taxon>Neopterygii</taxon>
        <taxon>Teleostei</taxon>
        <taxon>Neoteleostei</taxon>
        <taxon>Acanthomorphata</taxon>
        <taxon>Eupercaria</taxon>
        <taxon>Perciformes</taxon>
        <taxon>Cottioidei</taxon>
        <taxon>Cottales</taxon>
        <taxon>Liparidae</taxon>
        <taxon>Liparis</taxon>
    </lineage>
</organism>
<name>A0A4Z2EP58_9TELE</name>
<dbReference type="Gene3D" id="3.20.20.80">
    <property type="entry name" value="Glycosidases"/>
    <property type="match status" value="1"/>
</dbReference>
<keyword evidence="4" id="KW-1185">Reference proteome</keyword>
<dbReference type="InterPro" id="IPR017853">
    <property type="entry name" value="GH"/>
</dbReference>
<evidence type="ECO:0000313" key="4">
    <source>
        <dbReference type="Proteomes" id="UP000314294"/>
    </source>
</evidence>
<feature type="domain" description="GH84" evidence="2">
    <location>
        <begin position="1"/>
        <end position="270"/>
    </location>
</feature>
<dbReference type="GO" id="GO:0009100">
    <property type="term" value="P:glycoprotein metabolic process"/>
    <property type="evidence" value="ECO:0007669"/>
    <property type="project" value="TreeGrafter"/>
</dbReference>
<dbReference type="PROSITE" id="PS52009">
    <property type="entry name" value="GH84"/>
    <property type="match status" value="1"/>
</dbReference>
<dbReference type="InterPro" id="IPR011496">
    <property type="entry name" value="O-GlcNAcase_cat"/>
</dbReference>
<dbReference type="GO" id="GO:0016231">
    <property type="term" value="F:beta-N-acetylglucosaminidase activity"/>
    <property type="evidence" value="ECO:0007669"/>
    <property type="project" value="TreeGrafter"/>
</dbReference>
<protein>
    <submittedName>
        <fullName evidence="3">Protein O-GlcNAcase</fullName>
    </submittedName>
</protein>
<proteinExistence type="predicted"/>
<evidence type="ECO:0000313" key="3">
    <source>
        <dbReference type="EMBL" id="TNN30331.1"/>
    </source>
</evidence>
<dbReference type="InterPro" id="IPR051822">
    <property type="entry name" value="Glycosyl_Hydrolase_84"/>
</dbReference>
<dbReference type="PANTHER" id="PTHR13170">
    <property type="entry name" value="O-GLCNACASE"/>
    <property type="match status" value="1"/>
</dbReference>
<dbReference type="AlphaFoldDB" id="A0A4Z2EP58"/>
<dbReference type="OrthoDB" id="9975416at2759"/>
<dbReference type="SUPFAM" id="SSF51445">
    <property type="entry name" value="(Trans)glycosidases"/>
    <property type="match status" value="1"/>
</dbReference>
<reference evidence="3 4" key="1">
    <citation type="submission" date="2019-03" db="EMBL/GenBank/DDBJ databases">
        <title>First draft genome of Liparis tanakae, snailfish: a comprehensive survey of snailfish specific genes.</title>
        <authorList>
            <person name="Kim W."/>
            <person name="Song I."/>
            <person name="Jeong J.-H."/>
            <person name="Kim D."/>
            <person name="Kim S."/>
            <person name="Ryu S."/>
            <person name="Song J.Y."/>
            <person name="Lee S.K."/>
        </authorList>
    </citation>
    <scope>NUCLEOTIDE SEQUENCE [LARGE SCALE GENOMIC DNA]</scope>
    <source>
        <tissue evidence="3">Muscle</tissue>
    </source>
</reference>
<dbReference type="Proteomes" id="UP000314294">
    <property type="component" value="Unassembled WGS sequence"/>
</dbReference>
<comment type="caution">
    <text evidence="3">The sequence shown here is derived from an EMBL/GenBank/DDBJ whole genome shotgun (WGS) entry which is preliminary data.</text>
</comment>
<evidence type="ECO:0000256" key="1">
    <source>
        <dbReference type="SAM" id="MobiDB-lite"/>
    </source>
</evidence>
<dbReference type="EMBL" id="SRLO01004615">
    <property type="protein sequence ID" value="TNN30331.1"/>
    <property type="molecule type" value="Genomic_DNA"/>
</dbReference>
<dbReference type="PANTHER" id="PTHR13170:SF19">
    <property type="entry name" value="O-GLCNACASE-LIKE"/>
    <property type="match status" value="1"/>
</dbReference>
<sequence length="322" mass="34506">MLDFYSKLSSFKPVPTAGLPGDIVAHAAVERERRDVGGDAPADLLRLQGQDDLIVRVRDELEGGEAVRRVQRAGAPHGDGAEVGGAGQEEVGGAALVRRLLVALVTGAAREEEPALEALAPRRRLVDEVAWGTGDIGDARSGNVSQSSYLHTVGEKLLPGIDVLWTGESATDPGPHRTGTEGATSPKVVSHKISVESIDEVSSVLKRAPVIWDNIHANDYDPQRIYLGPFKDRPTELIGKLGGVLTNPNCEFHPNFVAVHTLATKKNAISLMKVSNDEEQDPCYSPQEALTLALTDWLQEFQSSDQPGGRESLNAAVVPRPV</sequence>
<dbReference type="Pfam" id="PF07555">
    <property type="entry name" value="NAGidase"/>
    <property type="match status" value="1"/>
</dbReference>
<evidence type="ECO:0000259" key="2">
    <source>
        <dbReference type="PROSITE" id="PS52009"/>
    </source>
</evidence>
<feature type="region of interest" description="Disordered" evidence="1">
    <location>
        <begin position="303"/>
        <end position="322"/>
    </location>
</feature>